<dbReference type="EMBL" id="GBRH01269696">
    <property type="protein sequence ID" value="JAD28199.1"/>
    <property type="molecule type" value="Transcribed_RNA"/>
</dbReference>
<accession>A0A0A8YNC5</accession>
<dbReference type="AlphaFoldDB" id="A0A0A8YNC5"/>
<protein>
    <submittedName>
        <fullName evidence="1">Uncharacterized protein</fullName>
    </submittedName>
</protein>
<sequence>MYLSCAKLLMECVVQVQVNLIRMMIYARQSFSLQNC</sequence>
<evidence type="ECO:0000313" key="1">
    <source>
        <dbReference type="EMBL" id="JAD28199.1"/>
    </source>
</evidence>
<name>A0A0A8YNC5_ARUDO</name>
<organism evidence="1">
    <name type="scientific">Arundo donax</name>
    <name type="common">Giant reed</name>
    <name type="synonym">Donax arundinaceus</name>
    <dbReference type="NCBI Taxonomy" id="35708"/>
    <lineage>
        <taxon>Eukaryota</taxon>
        <taxon>Viridiplantae</taxon>
        <taxon>Streptophyta</taxon>
        <taxon>Embryophyta</taxon>
        <taxon>Tracheophyta</taxon>
        <taxon>Spermatophyta</taxon>
        <taxon>Magnoliopsida</taxon>
        <taxon>Liliopsida</taxon>
        <taxon>Poales</taxon>
        <taxon>Poaceae</taxon>
        <taxon>PACMAD clade</taxon>
        <taxon>Arundinoideae</taxon>
        <taxon>Arundineae</taxon>
        <taxon>Arundo</taxon>
    </lineage>
</organism>
<reference evidence="1" key="1">
    <citation type="submission" date="2014-09" db="EMBL/GenBank/DDBJ databases">
        <authorList>
            <person name="Magalhaes I.L.F."/>
            <person name="Oliveira U."/>
            <person name="Santos F.R."/>
            <person name="Vidigal T.H.D.A."/>
            <person name="Brescovit A.D."/>
            <person name="Santos A.J."/>
        </authorList>
    </citation>
    <scope>NUCLEOTIDE SEQUENCE</scope>
    <source>
        <tissue evidence="1">Shoot tissue taken approximately 20 cm above the soil surface</tissue>
    </source>
</reference>
<reference evidence="1" key="2">
    <citation type="journal article" date="2015" name="Data Brief">
        <title>Shoot transcriptome of the giant reed, Arundo donax.</title>
        <authorList>
            <person name="Barrero R.A."/>
            <person name="Guerrero F.D."/>
            <person name="Moolhuijzen P."/>
            <person name="Goolsby J.A."/>
            <person name="Tidwell J."/>
            <person name="Bellgard S.E."/>
            <person name="Bellgard M.I."/>
        </authorList>
    </citation>
    <scope>NUCLEOTIDE SEQUENCE</scope>
    <source>
        <tissue evidence="1">Shoot tissue taken approximately 20 cm above the soil surface</tissue>
    </source>
</reference>
<proteinExistence type="predicted"/>